<dbReference type="Proteomes" id="UP000735302">
    <property type="component" value="Unassembled WGS sequence"/>
</dbReference>
<dbReference type="EMBL" id="BLXT01004716">
    <property type="protein sequence ID" value="GFO16782.1"/>
    <property type="molecule type" value="Genomic_DNA"/>
</dbReference>
<gene>
    <name evidence="1" type="ORF">PoB_004328700</name>
</gene>
<accession>A0AAV4BC56</accession>
<evidence type="ECO:0000313" key="2">
    <source>
        <dbReference type="Proteomes" id="UP000735302"/>
    </source>
</evidence>
<dbReference type="AlphaFoldDB" id="A0AAV4BC56"/>
<comment type="caution">
    <text evidence="1">The sequence shown here is derived from an EMBL/GenBank/DDBJ whole genome shotgun (WGS) entry which is preliminary data.</text>
</comment>
<keyword evidence="2" id="KW-1185">Reference proteome</keyword>
<protein>
    <submittedName>
        <fullName evidence="1">Uncharacterized protein</fullName>
    </submittedName>
</protein>
<organism evidence="1 2">
    <name type="scientific">Plakobranchus ocellatus</name>
    <dbReference type="NCBI Taxonomy" id="259542"/>
    <lineage>
        <taxon>Eukaryota</taxon>
        <taxon>Metazoa</taxon>
        <taxon>Spiralia</taxon>
        <taxon>Lophotrochozoa</taxon>
        <taxon>Mollusca</taxon>
        <taxon>Gastropoda</taxon>
        <taxon>Heterobranchia</taxon>
        <taxon>Euthyneura</taxon>
        <taxon>Panpulmonata</taxon>
        <taxon>Sacoglossa</taxon>
        <taxon>Placobranchoidea</taxon>
        <taxon>Plakobranchidae</taxon>
        <taxon>Plakobranchus</taxon>
    </lineage>
</organism>
<sequence>MVAIQYPPSHTVCLHWSSIIVTLPKAALVRHEYCTSHYTAQSATKVTPHCTTLKPRETVRAYTHCDDAFHTIFKIRVFCESKWTAEILSPQVPEQ</sequence>
<evidence type="ECO:0000313" key="1">
    <source>
        <dbReference type="EMBL" id="GFO16782.1"/>
    </source>
</evidence>
<proteinExistence type="predicted"/>
<name>A0AAV4BC56_9GAST</name>
<reference evidence="1 2" key="1">
    <citation type="journal article" date="2021" name="Elife">
        <title>Chloroplast acquisition without the gene transfer in kleptoplastic sea slugs, Plakobranchus ocellatus.</title>
        <authorList>
            <person name="Maeda T."/>
            <person name="Takahashi S."/>
            <person name="Yoshida T."/>
            <person name="Shimamura S."/>
            <person name="Takaki Y."/>
            <person name="Nagai Y."/>
            <person name="Toyoda A."/>
            <person name="Suzuki Y."/>
            <person name="Arimoto A."/>
            <person name="Ishii H."/>
            <person name="Satoh N."/>
            <person name="Nishiyama T."/>
            <person name="Hasebe M."/>
            <person name="Maruyama T."/>
            <person name="Minagawa J."/>
            <person name="Obokata J."/>
            <person name="Shigenobu S."/>
        </authorList>
    </citation>
    <scope>NUCLEOTIDE SEQUENCE [LARGE SCALE GENOMIC DNA]</scope>
</reference>